<feature type="region of interest" description="Disordered" evidence="6">
    <location>
        <begin position="1"/>
        <end position="92"/>
    </location>
</feature>
<evidence type="ECO:0000259" key="7">
    <source>
        <dbReference type="Pfam" id="PF04129"/>
    </source>
</evidence>
<keyword evidence="4" id="KW-0653">Protein transport</keyword>
<evidence type="ECO:0000259" key="8">
    <source>
        <dbReference type="Pfam" id="PF20655"/>
    </source>
</evidence>
<feature type="region of interest" description="Disordered" evidence="6">
    <location>
        <begin position="393"/>
        <end position="417"/>
    </location>
</feature>
<dbReference type="AlphaFoldDB" id="A0AAV7YEP9"/>
<reference evidence="9" key="1">
    <citation type="submission" date="2022-08" db="EMBL/GenBank/DDBJ databases">
        <title>Novel sulphate-reducing endosymbionts in the free-living metamonad Anaeramoeba.</title>
        <authorList>
            <person name="Jerlstrom-Hultqvist J."/>
            <person name="Cepicka I."/>
            <person name="Gallot-Lavallee L."/>
            <person name="Salas-Leiva D."/>
            <person name="Curtis B.A."/>
            <person name="Zahonova K."/>
            <person name="Pipaliya S."/>
            <person name="Dacks J."/>
            <person name="Roger A.J."/>
        </authorList>
    </citation>
    <scope>NUCLEOTIDE SEQUENCE</scope>
    <source>
        <strain evidence="9">Busselton2</strain>
    </source>
</reference>
<dbReference type="GO" id="GO:0019905">
    <property type="term" value="F:syntaxin binding"/>
    <property type="evidence" value="ECO:0007669"/>
    <property type="project" value="TreeGrafter"/>
</dbReference>
<evidence type="ECO:0000313" key="10">
    <source>
        <dbReference type="Proteomes" id="UP001146793"/>
    </source>
</evidence>
<keyword evidence="5" id="KW-0333">Golgi apparatus</keyword>
<dbReference type="PANTHER" id="PTHR14190:SF7">
    <property type="entry name" value="VACUOLAR PROTEIN SORTING-ASSOCIATED PROTEIN 52 HOMOLOG"/>
    <property type="match status" value="1"/>
</dbReference>
<organism evidence="9 10">
    <name type="scientific">Anaeramoeba flamelloides</name>
    <dbReference type="NCBI Taxonomy" id="1746091"/>
    <lineage>
        <taxon>Eukaryota</taxon>
        <taxon>Metamonada</taxon>
        <taxon>Anaeramoebidae</taxon>
        <taxon>Anaeramoeba</taxon>
    </lineage>
</organism>
<sequence>MSDLKFQPNLEPNKQEQEESRLSLFGSKEHNKSTKPTKEVNKTKTTKNTLNSQREKDNKSKITTEKRKKTKSTSRNKNKNKKPKSRTSLFSNSNLHLEDVPLDLTNEIIQLDDFDEGFEEYKNEEEIKNLLQDKTKIRPYMDKLNETLKKEKYSTVSEYFNMCDEYLELNTDLTECDGILDSLESLMQSFSTTLSTLSGEIINLKNDSELMSIKLHNRRSVVSELSDFLTHAEISDKLINHLFNDPIDENYIEYIQELDRKLDWSLRSDGDPKALEQFNPIVKKVCKHVLKRITNFFIGTFSNFGNTVNEILIGKITKLFKYVTLIQFVRKHDPKQLVQISYSYRINVAKCCYEMFQNQFKLMGKCLYGYGSKAPLIGYDELSFSIAQKSISNQNKKKNKTKSNSKNNKNINNTNTFPNSSTNLLTVKERISILSKIPQKKLINFKEAVKNKQMFSMEIIFSQLILLLTRLTQSEALFSTDFFQDLNLAKEILTTSISSLENFITTLSKNSFDAIGIFLMIKINNKYSEILQTGIAGLIKGLFNRINMTLWPQFKRILEINAQSLFLEFDNTLLMSDFNFSNNISNEKKLQLMKKTKKKQKKKTNSKNNNIAQLRPTFSTRKYSELLSSILILNNDLNENNVFFSLSLLRTEMETYLSKYASQLIDIKSQTLFLINNYDLILSVLSKNEIISTETQRFELLLEEQHEIYIAEVLKQYFKDLITFVGKTDSFLFESKLEKSEREKRKKTINRKQIGKILKNFSKNWRDSINSIYQEIIRDFNNYTNGAKALKRALSQMLRYYTRLTEIIKLIEQNSNNFSNLIVNLSTIMKEVKDICKTFID</sequence>
<accession>A0AAV7YEP9</accession>
<feature type="compositionally biased region" description="Low complexity" evidence="6">
    <location>
        <begin position="404"/>
        <end position="417"/>
    </location>
</feature>
<dbReference type="InterPro" id="IPR048319">
    <property type="entry name" value="Vps52_CC"/>
</dbReference>
<dbReference type="GO" id="GO:0042147">
    <property type="term" value="P:retrograde transport, endosome to Golgi"/>
    <property type="evidence" value="ECO:0007669"/>
    <property type="project" value="TreeGrafter"/>
</dbReference>
<feature type="compositionally biased region" description="Basic and acidic residues" evidence="6">
    <location>
        <begin position="53"/>
        <end position="65"/>
    </location>
</feature>
<dbReference type="Pfam" id="PF04129">
    <property type="entry name" value="Vps52_CC"/>
    <property type="match status" value="1"/>
</dbReference>
<comment type="caution">
    <text evidence="9">The sequence shown here is derived from an EMBL/GenBank/DDBJ whole genome shotgun (WGS) entry which is preliminary data.</text>
</comment>
<feature type="domain" description="Vps52 coiled-coil" evidence="7">
    <location>
        <begin position="166"/>
        <end position="329"/>
    </location>
</feature>
<comment type="subcellular location">
    <subcellularLocation>
        <location evidence="1">Golgi apparatus</location>
        <location evidence="1">trans-Golgi network</location>
    </subcellularLocation>
</comment>
<dbReference type="GO" id="GO:0015031">
    <property type="term" value="P:protein transport"/>
    <property type="evidence" value="ECO:0007669"/>
    <property type="project" value="UniProtKB-KW"/>
</dbReference>
<dbReference type="GO" id="GO:0005829">
    <property type="term" value="C:cytosol"/>
    <property type="evidence" value="ECO:0007669"/>
    <property type="project" value="GOC"/>
</dbReference>
<protein>
    <submittedName>
        <fullName evidence="9">Vacuolar protein sorting-associated protein 52</fullName>
    </submittedName>
</protein>
<dbReference type="GO" id="GO:0006896">
    <property type="term" value="P:Golgi to vacuole transport"/>
    <property type="evidence" value="ECO:0007669"/>
    <property type="project" value="TreeGrafter"/>
</dbReference>
<dbReference type="Pfam" id="PF20655">
    <property type="entry name" value="Vps52_C"/>
    <property type="match status" value="1"/>
</dbReference>
<proteinExistence type="inferred from homology"/>
<dbReference type="InterPro" id="IPR048361">
    <property type="entry name" value="Vps52_C"/>
</dbReference>
<dbReference type="GO" id="GO:0032456">
    <property type="term" value="P:endocytic recycling"/>
    <property type="evidence" value="ECO:0007669"/>
    <property type="project" value="TreeGrafter"/>
</dbReference>
<dbReference type="GO" id="GO:0000938">
    <property type="term" value="C:GARP complex"/>
    <property type="evidence" value="ECO:0007669"/>
    <property type="project" value="TreeGrafter"/>
</dbReference>
<feature type="domain" description="Vps52 C-terminal" evidence="8">
    <location>
        <begin position="413"/>
        <end position="705"/>
    </location>
</feature>
<dbReference type="EMBL" id="JANTQA010000060">
    <property type="protein sequence ID" value="KAJ3428326.1"/>
    <property type="molecule type" value="Genomic_DNA"/>
</dbReference>
<feature type="compositionally biased region" description="Basic and acidic residues" evidence="6">
    <location>
        <begin position="13"/>
        <end position="42"/>
    </location>
</feature>
<evidence type="ECO:0000256" key="2">
    <source>
        <dbReference type="ARBA" id="ARBA00008180"/>
    </source>
</evidence>
<evidence type="ECO:0000313" key="9">
    <source>
        <dbReference type="EMBL" id="KAJ3428326.1"/>
    </source>
</evidence>
<feature type="compositionally biased region" description="Basic residues" evidence="6">
    <location>
        <begin position="66"/>
        <end position="85"/>
    </location>
</feature>
<evidence type="ECO:0000256" key="6">
    <source>
        <dbReference type="SAM" id="MobiDB-lite"/>
    </source>
</evidence>
<comment type="similarity">
    <text evidence="2">Belongs to the VPS52 family.</text>
</comment>
<evidence type="ECO:0000256" key="1">
    <source>
        <dbReference type="ARBA" id="ARBA00004601"/>
    </source>
</evidence>
<gene>
    <name evidence="9" type="ORF">M0812_25959</name>
</gene>
<name>A0AAV7YEP9_9EUKA</name>
<keyword evidence="3" id="KW-0813">Transport</keyword>
<evidence type="ECO:0000256" key="3">
    <source>
        <dbReference type="ARBA" id="ARBA00022448"/>
    </source>
</evidence>
<evidence type="ECO:0000256" key="5">
    <source>
        <dbReference type="ARBA" id="ARBA00023034"/>
    </source>
</evidence>
<evidence type="ECO:0000256" key="4">
    <source>
        <dbReference type="ARBA" id="ARBA00022927"/>
    </source>
</evidence>
<dbReference type="PANTHER" id="PTHR14190">
    <property type="entry name" value="SUPPRESSOR OF ACTIN MUTATIONS 2/VACUOLAR PROTEIN SORTING 52"/>
    <property type="match status" value="1"/>
</dbReference>
<dbReference type="Proteomes" id="UP001146793">
    <property type="component" value="Unassembled WGS sequence"/>
</dbReference>
<dbReference type="InterPro" id="IPR007258">
    <property type="entry name" value="Vps52"/>
</dbReference>